<dbReference type="EMBL" id="NHNT01000012">
    <property type="protein sequence ID" value="OUZ37906.1"/>
    <property type="molecule type" value="Genomic_DNA"/>
</dbReference>
<dbReference type="Proteomes" id="UP000196594">
    <property type="component" value="Unassembled WGS sequence"/>
</dbReference>
<gene>
    <name evidence="3" type="ORF">CBM15_15630</name>
</gene>
<evidence type="ECO:0000313" key="4">
    <source>
        <dbReference type="Proteomes" id="UP000196594"/>
    </source>
</evidence>
<feature type="signal peptide" evidence="2">
    <location>
        <begin position="1"/>
        <end position="21"/>
    </location>
</feature>
<accession>A0ABX3ZEV9</accession>
<dbReference type="PROSITE" id="PS51257">
    <property type="entry name" value="PROKAR_LIPOPROTEIN"/>
    <property type="match status" value="1"/>
</dbReference>
<evidence type="ECO:0008006" key="5">
    <source>
        <dbReference type="Google" id="ProtNLM"/>
    </source>
</evidence>
<evidence type="ECO:0000313" key="3">
    <source>
        <dbReference type="EMBL" id="OUZ37906.1"/>
    </source>
</evidence>
<evidence type="ECO:0000256" key="2">
    <source>
        <dbReference type="SAM" id="SignalP"/>
    </source>
</evidence>
<proteinExistence type="predicted"/>
<feature type="compositionally biased region" description="Low complexity" evidence="1">
    <location>
        <begin position="42"/>
        <end position="52"/>
    </location>
</feature>
<feature type="chain" id="PRO_5046168816" description="YusW-like protein" evidence="2">
    <location>
        <begin position="22"/>
        <end position="172"/>
    </location>
</feature>
<comment type="caution">
    <text evidence="3">The sequence shown here is derived from an EMBL/GenBank/DDBJ whole genome shotgun (WGS) entry which is preliminary data.</text>
</comment>
<protein>
    <recommendedName>
        <fullName evidence="5">YusW-like protein</fullName>
    </recommendedName>
</protein>
<keyword evidence="4" id="KW-1185">Reference proteome</keyword>
<keyword evidence="2" id="KW-0732">Signal</keyword>
<evidence type="ECO:0000256" key="1">
    <source>
        <dbReference type="SAM" id="MobiDB-lite"/>
    </source>
</evidence>
<dbReference type="Pfam" id="PF14039">
    <property type="entry name" value="YusW"/>
    <property type="match status" value="1"/>
</dbReference>
<sequence>MKLFKGILTMPLLLGLLYACNNEDANVDKDKEVTGNNSVVDETTNNNATNNTENEEDERTGIKVADVNYTFTDFDLDVEYADHKSYDVEYENDGNNIYAELDDDLNGVKYNGDKAYENFANALKQLTFDKNTSDEDVRKEVLKAFALNENYQSFELEVKFQSGEEKHYHHNK</sequence>
<dbReference type="InterPro" id="IPR025623">
    <property type="entry name" value="YusW"/>
</dbReference>
<name>A0ABX3ZEV9_9BACL</name>
<feature type="region of interest" description="Disordered" evidence="1">
    <location>
        <begin position="28"/>
        <end position="58"/>
    </location>
</feature>
<reference evidence="3 4" key="1">
    <citation type="journal article" date="2017" name="Int. J. Syst. Evol. Microbiol.">
        <title>Solibacillus kalamii sp. nov., isolated from a high-efficiency particulate arrestance filter system used in the International Space Station.</title>
        <authorList>
            <person name="Checinska Sielaff A."/>
            <person name="Kumar R.M."/>
            <person name="Pal D."/>
            <person name="Mayilraj S."/>
            <person name="Venkateswaran K."/>
        </authorList>
    </citation>
    <scope>NUCLEOTIDE SEQUENCE [LARGE SCALE GENOMIC DNA]</scope>
    <source>
        <strain evidence="3 4">ISSFR-015</strain>
    </source>
</reference>
<organism evidence="3 4">
    <name type="scientific">Solibacillus kalamii</name>
    <dbReference type="NCBI Taxonomy" id="1748298"/>
    <lineage>
        <taxon>Bacteria</taxon>
        <taxon>Bacillati</taxon>
        <taxon>Bacillota</taxon>
        <taxon>Bacilli</taxon>
        <taxon>Bacillales</taxon>
        <taxon>Caryophanaceae</taxon>
        <taxon>Solibacillus</taxon>
    </lineage>
</organism>
<dbReference type="RefSeq" id="WP_087618223.1">
    <property type="nucleotide sequence ID" value="NZ_JAFBEY010000009.1"/>
</dbReference>